<evidence type="ECO:0000259" key="2">
    <source>
        <dbReference type="Pfam" id="PF01642"/>
    </source>
</evidence>
<proteinExistence type="predicted"/>
<protein>
    <recommendedName>
        <fullName evidence="2">Methylmalonyl-CoA mutase alpha/beta chain catalytic domain-containing protein</fullName>
    </recommendedName>
</protein>
<organism evidence="3">
    <name type="scientific">marine sediment metagenome</name>
    <dbReference type="NCBI Taxonomy" id="412755"/>
    <lineage>
        <taxon>unclassified sequences</taxon>
        <taxon>metagenomes</taxon>
        <taxon>ecological metagenomes</taxon>
    </lineage>
</organism>
<dbReference type="AlphaFoldDB" id="X0YCT8"/>
<comment type="caution">
    <text evidence="3">The sequence shown here is derived from an EMBL/GenBank/DDBJ whole genome shotgun (WGS) entry which is preliminary data.</text>
</comment>
<dbReference type="PANTHER" id="PTHR48101">
    <property type="entry name" value="METHYLMALONYL-COA MUTASE, MITOCHONDRIAL-RELATED"/>
    <property type="match status" value="1"/>
</dbReference>
<dbReference type="Gene3D" id="3.20.20.240">
    <property type="entry name" value="Methylmalonyl-CoA mutase"/>
    <property type="match status" value="1"/>
</dbReference>
<feature type="non-terminal residue" evidence="3">
    <location>
        <position position="233"/>
    </location>
</feature>
<sequence length="233" mass="26403">MSHRDDAPHKSNHPRRSETRAEWEEATLRPAVESKGERDEEFSTVSSLPIERLYTREDLPADWDESEQLGFPGEFPYTRGIHPTMYRGRQWTMRMFAGFGSAEDTNQRFKYLLEQGQTGLSTAFDLPTLMGRDSDDEMSFGEVGREGVAIDTLADMEILFDGIPLDQVSTSMTINAPAAVLLAMYLAVAEKQGVSFEKLNGTLQNDILKEYIAQKEWIYPPRPSVRIITDLMA</sequence>
<dbReference type="EMBL" id="BARS01046942">
    <property type="protein sequence ID" value="GAG34651.1"/>
    <property type="molecule type" value="Genomic_DNA"/>
</dbReference>
<feature type="region of interest" description="Disordered" evidence="1">
    <location>
        <begin position="1"/>
        <end position="45"/>
    </location>
</feature>
<dbReference type="InterPro" id="IPR006099">
    <property type="entry name" value="MeMalonylCoA_mutase_a/b_cat"/>
</dbReference>
<dbReference type="PANTHER" id="PTHR48101:SF1">
    <property type="entry name" value="METHYLMALONYL-COA MUTASE, LARGE SUBUNIT"/>
    <property type="match status" value="1"/>
</dbReference>
<dbReference type="GO" id="GO:0016866">
    <property type="term" value="F:intramolecular transferase activity"/>
    <property type="evidence" value="ECO:0007669"/>
    <property type="project" value="InterPro"/>
</dbReference>
<dbReference type="GO" id="GO:0031419">
    <property type="term" value="F:cobalamin binding"/>
    <property type="evidence" value="ECO:0007669"/>
    <property type="project" value="InterPro"/>
</dbReference>
<gene>
    <name evidence="3" type="ORF">S01H1_70580</name>
</gene>
<dbReference type="Pfam" id="PF01642">
    <property type="entry name" value="MM_CoA_mutase"/>
    <property type="match status" value="1"/>
</dbReference>
<evidence type="ECO:0000313" key="3">
    <source>
        <dbReference type="EMBL" id="GAG34651.1"/>
    </source>
</evidence>
<reference evidence="3" key="1">
    <citation type="journal article" date="2014" name="Front. Microbiol.">
        <title>High frequency of phylogenetically diverse reductive dehalogenase-homologous genes in deep subseafloor sedimentary metagenomes.</title>
        <authorList>
            <person name="Kawai M."/>
            <person name="Futagami T."/>
            <person name="Toyoda A."/>
            <person name="Takaki Y."/>
            <person name="Nishi S."/>
            <person name="Hori S."/>
            <person name="Arai W."/>
            <person name="Tsubouchi T."/>
            <person name="Morono Y."/>
            <person name="Uchiyama I."/>
            <person name="Ito T."/>
            <person name="Fujiyama A."/>
            <person name="Inagaki F."/>
            <person name="Takami H."/>
        </authorList>
    </citation>
    <scope>NUCLEOTIDE SEQUENCE</scope>
    <source>
        <strain evidence="3">Expedition CK06-06</strain>
    </source>
</reference>
<dbReference type="SUPFAM" id="SSF51703">
    <property type="entry name" value="Cobalamin (vitamin B12)-dependent enzymes"/>
    <property type="match status" value="1"/>
</dbReference>
<name>X0YCT8_9ZZZZ</name>
<dbReference type="InterPro" id="IPR016176">
    <property type="entry name" value="Cbl-dep_enz_cat"/>
</dbReference>
<evidence type="ECO:0000256" key="1">
    <source>
        <dbReference type="SAM" id="MobiDB-lite"/>
    </source>
</evidence>
<feature type="compositionally biased region" description="Basic and acidic residues" evidence="1">
    <location>
        <begin position="1"/>
        <end position="38"/>
    </location>
</feature>
<accession>X0YCT8</accession>
<feature type="domain" description="Methylmalonyl-CoA mutase alpha/beta chain catalytic" evidence="2">
    <location>
        <begin position="44"/>
        <end position="232"/>
    </location>
</feature>